<keyword evidence="7" id="KW-0418">Kinase</keyword>
<dbReference type="SUPFAM" id="SSF55874">
    <property type="entry name" value="ATPase domain of HSP90 chaperone/DNA topoisomerase II/histidine kinase"/>
    <property type="match status" value="1"/>
</dbReference>
<dbReference type="SMART" id="SM00065">
    <property type="entry name" value="GAF"/>
    <property type="match status" value="1"/>
</dbReference>
<dbReference type="PANTHER" id="PTHR24421">
    <property type="entry name" value="NITRATE/NITRITE SENSOR PROTEIN NARX-RELATED"/>
    <property type="match status" value="1"/>
</dbReference>
<keyword evidence="4" id="KW-0597">Phosphoprotein</keyword>
<dbReference type="EC" id="2.7.13.3" evidence="3"/>
<sequence length="625" mass="67141">MRTGLVTRIAVGGAILAVIVGGVFAAQVFAVARQQETARRTLQSQHTLALASELEGLVVDIETGERGYLLTGQERFLEPLDDARASYASIAAELRDSVTSPARKRQVEQLLQGVNSYIDEYSLPVLSDAKSGQASARSTATLEDGKRRLDALRDQFERFYDTERAVEARRARESEALARWTVVMGVLGAAGSILVIGAYVLYLRRFFVRPIQRAATMSNRLAGGDLSIRIEENGPGEVGDLERSFNTMGRSLERNRDALSEVIAEQTTLRRVATLVAQGTRSDALFTAVTEEVGTLFDARTIRLVRFETDGSVTALATWRATGSAGSTDAAITRVAQSVAVSGRPVHREVPGEGDGAAVADVGSTIGVPILVEGRPWGALVSVSRQRSVGDTDPEARFTEFTRLLATSIADSQARAELVASRRRIVSAVDVTRQHIERELHDSFQRKLIQLSFDLRVAESDAPAEWRWLRAEVGRAADELDELVDQLIEISLGIHPEILTEEGLTAALRALARRSRPPVDLDLKLTSRLSAEVEATAYYVVAEALDNAARHAHASAISVAVGNDDGRLGIVVRDDGAGGADPSRGTGLTGLIDRVEALGGGLVISSPPGLGTSVSAWIPIGVEEP</sequence>
<evidence type="ECO:0000256" key="1">
    <source>
        <dbReference type="ARBA" id="ARBA00000085"/>
    </source>
</evidence>
<keyword evidence="6 10" id="KW-0812">Transmembrane</keyword>
<dbReference type="KEGG" id="atl:Athai_60660"/>
<dbReference type="InterPro" id="IPR003018">
    <property type="entry name" value="GAF"/>
</dbReference>
<dbReference type="Pfam" id="PF05227">
    <property type="entry name" value="CHASE3"/>
    <property type="match status" value="1"/>
</dbReference>
<dbReference type="AlphaFoldDB" id="A0A7R7DVD9"/>
<dbReference type="RefSeq" id="WP_203964579.1">
    <property type="nucleotide sequence ID" value="NZ_AP023355.1"/>
</dbReference>
<dbReference type="SUPFAM" id="SSF55781">
    <property type="entry name" value="GAF domain-like"/>
    <property type="match status" value="1"/>
</dbReference>
<keyword evidence="9" id="KW-0902">Two-component regulatory system</keyword>
<dbReference type="SUPFAM" id="SSF158472">
    <property type="entry name" value="HAMP domain-like"/>
    <property type="match status" value="1"/>
</dbReference>
<reference evidence="12 13" key="1">
    <citation type="submission" date="2020-08" db="EMBL/GenBank/DDBJ databases">
        <title>Whole genome shotgun sequence of Actinocatenispora thailandica NBRC 105041.</title>
        <authorList>
            <person name="Komaki H."/>
            <person name="Tamura T."/>
        </authorList>
    </citation>
    <scope>NUCLEOTIDE SEQUENCE [LARGE SCALE GENOMIC DNA]</scope>
    <source>
        <strain evidence="12 13">NBRC 105041</strain>
    </source>
</reference>
<evidence type="ECO:0000313" key="13">
    <source>
        <dbReference type="Proteomes" id="UP000611640"/>
    </source>
</evidence>
<dbReference type="InterPro" id="IPR029016">
    <property type="entry name" value="GAF-like_dom_sf"/>
</dbReference>
<evidence type="ECO:0000256" key="7">
    <source>
        <dbReference type="ARBA" id="ARBA00022777"/>
    </source>
</evidence>
<organism evidence="12 13">
    <name type="scientific">Actinocatenispora thailandica</name>
    <dbReference type="NCBI Taxonomy" id="227318"/>
    <lineage>
        <taxon>Bacteria</taxon>
        <taxon>Bacillati</taxon>
        <taxon>Actinomycetota</taxon>
        <taxon>Actinomycetes</taxon>
        <taxon>Micromonosporales</taxon>
        <taxon>Micromonosporaceae</taxon>
        <taxon>Actinocatenispora</taxon>
    </lineage>
</organism>
<evidence type="ECO:0000313" key="12">
    <source>
        <dbReference type="EMBL" id="BCJ38563.1"/>
    </source>
</evidence>
<dbReference type="Gene3D" id="6.10.340.10">
    <property type="match status" value="1"/>
</dbReference>
<evidence type="ECO:0000259" key="11">
    <source>
        <dbReference type="PROSITE" id="PS50885"/>
    </source>
</evidence>
<dbReference type="Gene3D" id="3.30.450.40">
    <property type="match status" value="1"/>
</dbReference>
<dbReference type="PANTHER" id="PTHR24421:SF10">
    <property type="entry name" value="NITRATE_NITRITE SENSOR PROTEIN NARQ"/>
    <property type="match status" value="1"/>
</dbReference>
<dbReference type="CDD" id="cd06225">
    <property type="entry name" value="HAMP"/>
    <property type="match status" value="1"/>
</dbReference>
<dbReference type="InterPro" id="IPR036890">
    <property type="entry name" value="HATPase_C_sf"/>
</dbReference>
<dbReference type="CDD" id="cd19410">
    <property type="entry name" value="HK9-like_sensor"/>
    <property type="match status" value="1"/>
</dbReference>
<dbReference type="SMART" id="SM00387">
    <property type="entry name" value="HATPase_c"/>
    <property type="match status" value="1"/>
</dbReference>
<dbReference type="Gene3D" id="3.30.565.10">
    <property type="entry name" value="Histidine kinase-like ATPase, C-terminal domain"/>
    <property type="match status" value="1"/>
</dbReference>
<gene>
    <name evidence="12" type="ORF">Athai_60660</name>
</gene>
<protein>
    <recommendedName>
        <fullName evidence="3">histidine kinase</fullName>
        <ecNumber evidence="3">2.7.13.3</ecNumber>
    </recommendedName>
</protein>
<feature type="domain" description="HAMP" evidence="11">
    <location>
        <begin position="205"/>
        <end position="257"/>
    </location>
</feature>
<keyword evidence="10" id="KW-0472">Membrane</keyword>
<name>A0A7R7DVD9_9ACTN</name>
<dbReference type="InterPro" id="IPR007891">
    <property type="entry name" value="CHASE3"/>
</dbReference>
<accession>A0A7R7DVD9</accession>
<evidence type="ECO:0000256" key="6">
    <source>
        <dbReference type="ARBA" id="ARBA00022692"/>
    </source>
</evidence>
<evidence type="ECO:0000256" key="3">
    <source>
        <dbReference type="ARBA" id="ARBA00012438"/>
    </source>
</evidence>
<dbReference type="GO" id="GO:0000160">
    <property type="term" value="P:phosphorelay signal transduction system"/>
    <property type="evidence" value="ECO:0007669"/>
    <property type="project" value="UniProtKB-KW"/>
</dbReference>
<dbReference type="InterPro" id="IPR003594">
    <property type="entry name" value="HATPase_dom"/>
</dbReference>
<dbReference type="InterPro" id="IPR050482">
    <property type="entry name" value="Sensor_HK_TwoCompSys"/>
</dbReference>
<dbReference type="EMBL" id="AP023355">
    <property type="protein sequence ID" value="BCJ38563.1"/>
    <property type="molecule type" value="Genomic_DNA"/>
</dbReference>
<keyword evidence="5" id="KW-0808">Transferase</keyword>
<evidence type="ECO:0000256" key="5">
    <source>
        <dbReference type="ARBA" id="ARBA00022679"/>
    </source>
</evidence>
<dbReference type="Pfam" id="PF00672">
    <property type="entry name" value="HAMP"/>
    <property type="match status" value="1"/>
</dbReference>
<comment type="subcellular location">
    <subcellularLocation>
        <location evidence="2">Membrane</location>
    </subcellularLocation>
</comment>
<evidence type="ECO:0000256" key="10">
    <source>
        <dbReference type="SAM" id="Phobius"/>
    </source>
</evidence>
<dbReference type="InterPro" id="IPR003660">
    <property type="entry name" value="HAMP_dom"/>
</dbReference>
<dbReference type="Pfam" id="PF01590">
    <property type="entry name" value="GAF"/>
    <property type="match status" value="1"/>
</dbReference>
<evidence type="ECO:0000256" key="9">
    <source>
        <dbReference type="ARBA" id="ARBA00023012"/>
    </source>
</evidence>
<dbReference type="SMART" id="SM00304">
    <property type="entry name" value="HAMP"/>
    <property type="match status" value="1"/>
</dbReference>
<dbReference type="PROSITE" id="PS50885">
    <property type="entry name" value="HAMP"/>
    <property type="match status" value="1"/>
</dbReference>
<feature type="transmembrane region" description="Helical" evidence="10">
    <location>
        <begin position="180"/>
        <end position="203"/>
    </location>
</feature>
<evidence type="ECO:0000256" key="8">
    <source>
        <dbReference type="ARBA" id="ARBA00022989"/>
    </source>
</evidence>
<keyword evidence="13" id="KW-1185">Reference proteome</keyword>
<dbReference type="GO" id="GO:0004673">
    <property type="term" value="F:protein histidine kinase activity"/>
    <property type="evidence" value="ECO:0007669"/>
    <property type="project" value="UniProtKB-EC"/>
</dbReference>
<dbReference type="CDD" id="cd16917">
    <property type="entry name" value="HATPase_UhpB-NarQ-NarX-like"/>
    <property type="match status" value="1"/>
</dbReference>
<evidence type="ECO:0000256" key="2">
    <source>
        <dbReference type="ARBA" id="ARBA00004370"/>
    </source>
</evidence>
<comment type="catalytic activity">
    <reaction evidence="1">
        <text>ATP + protein L-histidine = ADP + protein N-phospho-L-histidine.</text>
        <dbReference type="EC" id="2.7.13.3"/>
    </reaction>
</comment>
<proteinExistence type="predicted"/>
<evidence type="ECO:0000256" key="4">
    <source>
        <dbReference type="ARBA" id="ARBA00022553"/>
    </source>
</evidence>
<dbReference type="Proteomes" id="UP000611640">
    <property type="component" value="Chromosome"/>
</dbReference>
<keyword evidence="8 10" id="KW-1133">Transmembrane helix</keyword>
<dbReference type="Pfam" id="PF02518">
    <property type="entry name" value="HATPase_c"/>
    <property type="match status" value="1"/>
</dbReference>
<dbReference type="GO" id="GO:0016020">
    <property type="term" value="C:membrane"/>
    <property type="evidence" value="ECO:0007669"/>
    <property type="project" value="UniProtKB-SubCell"/>
</dbReference>